<dbReference type="InterPro" id="IPR036869">
    <property type="entry name" value="J_dom_sf"/>
</dbReference>
<dbReference type="GeneID" id="20327024"/>
<dbReference type="GO" id="GO:0006457">
    <property type="term" value="P:protein folding"/>
    <property type="evidence" value="ECO:0007669"/>
    <property type="project" value="InterPro"/>
</dbReference>
<dbReference type="STRING" id="6198.A0A074ZXF3"/>
<keyword evidence="5" id="KW-0143">Chaperone</keyword>
<protein>
    <recommendedName>
        <fullName evidence="8">J domain-containing protein</fullName>
    </recommendedName>
</protein>
<dbReference type="SMART" id="SM00271">
    <property type="entry name" value="DnaJ"/>
    <property type="match status" value="1"/>
</dbReference>
<gene>
    <name evidence="9" type="ORF">T265_12856</name>
</gene>
<dbReference type="KEGG" id="ovi:T265_12856"/>
<dbReference type="Gene3D" id="1.10.287.110">
    <property type="entry name" value="DnaJ domain"/>
    <property type="match status" value="1"/>
</dbReference>
<evidence type="ECO:0000256" key="2">
    <source>
        <dbReference type="ARBA" id="ARBA00022692"/>
    </source>
</evidence>
<accession>A0A074ZXF3</accession>
<evidence type="ECO:0000256" key="4">
    <source>
        <dbReference type="ARBA" id="ARBA00023136"/>
    </source>
</evidence>
<dbReference type="GO" id="GO:0005789">
    <property type="term" value="C:endoplasmic reticulum membrane"/>
    <property type="evidence" value="ECO:0007669"/>
    <property type="project" value="TreeGrafter"/>
</dbReference>
<sequence length="373" mass="43951">LQVSRDDDRAFIRKSYRKLAREHHPDRQQTPSAKAEAELHLRKLNIAYEILMDEEQRRDYDYMLDNPEETYFHYYRYYRHRYSPKIDVRIVIAIIVTVLCVIQCQRSAVASLRCIALMPLERRPGAGILPGCPSLDRRSRDAEVGFEPQTFRSHRAKAREIASADGLLSVRRKDNGARFTREELKDREEAILRDIISRTVDLRGDCAKPSLRRLFICQLVLLPYTCYCWLIWAFKWVWFYWILRHPYDEAAKVFLTRRRLGMSEAQWDGLDEERRDAFMKKQLWDPIAFQLRPSSRYGLRDNYPRVCGAEDWTKWLECEFTDRKVRGSNPTSASRLPQSRLGRPGSIPALVLPSGGMAARHRKDAMVERFFLT</sequence>
<dbReference type="EMBL" id="KL596637">
    <property type="protein sequence ID" value="KER32128.1"/>
    <property type="molecule type" value="Genomic_DNA"/>
</dbReference>
<evidence type="ECO:0000259" key="8">
    <source>
        <dbReference type="PROSITE" id="PS50076"/>
    </source>
</evidence>
<dbReference type="Proteomes" id="UP000054324">
    <property type="component" value="Unassembled WGS sequence"/>
</dbReference>
<dbReference type="Pfam" id="PF00226">
    <property type="entry name" value="DnaJ"/>
    <property type="match status" value="1"/>
</dbReference>
<dbReference type="PRINTS" id="PR00625">
    <property type="entry name" value="JDOMAIN"/>
</dbReference>
<keyword evidence="4 7" id="KW-0472">Membrane</keyword>
<evidence type="ECO:0000256" key="1">
    <source>
        <dbReference type="ARBA" id="ARBA00004141"/>
    </source>
</evidence>
<evidence type="ECO:0000313" key="9">
    <source>
        <dbReference type="EMBL" id="KER32128.1"/>
    </source>
</evidence>
<feature type="transmembrane region" description="Helical" evidence="7">
    <location>
        <begin position="221"/>
        <end position="243"/>
    </location>
</feature>
<evidence type="ECO:0000256" key="6">
    <source>
        <dbReference type="ARBA" id="ARBA00024193"/>
    </source>
</evidence>
<evidence type="ECO:0000256" key="3">
    <source>
        <dbReference type="ARBA" id="ARBA00022989"/>
    </source>
</evidence>
<dbReference type="SUPFAM" id="SSF46565">
    <property type="entry name" value="Chaperone J-domain"/>
    <property type="match status" value="1"/>
</dbReference>
<organism evidence="9 10">
    <name type="scientific">Opisthorchis viverrini</name>
    <name type="common">Southeast Asian liver fluke</name>
    <dbReference type="NCBI Taxonomy" id="6198"/>
    <lineage>
        <taxon>Eukaryota</taxon>
        <taxon>Metazoa</taxon>
        <taxon>Spiralia</taxon>
        <taxon>Lophotrochozoa</taxon>
        <taxon>Platyhelminthes</taxon>
        <taxon>Trematoda</taxon>
        <taxon>Digenea</taxon>
        <taxon>Opisthorchiida</taxon>
        <taxon>Opisthorchiata</taxon>
        <taxon>Opisthorchiidae</taxon>
        <taxon>Opisthorchis</taxon>
    </lineage>
</organism>
<dbReference type="RefSeq" id="XP_009164155.1">
    <property type="nucleotide sequence ID" value="XM_009165891.1"/>
</dbReference>
<comment type="similarity">
    <text evidence="6">Belongs to the DNAJC25 family.</text>
</comment>
<dbReference type="OrthoDB" id="270167at2759"/>
<evidence type="ECO:0000313" key="10">
    <source>
        <dbReference type="Proteomes" id="UP000054324"/>
    </source>
</evidence>
<feature type="non-terminal residue" evidence="9">
    <location>
        <position position="1"/>
    </location>
</feature>
<reference evidence="9 10" key="1">
    <citation type="submission" date="2013-11" db="EMBL/GenBank/DDBJ databases">
        <title>Opisthorchis viverrini - life in the bile duct.</title>
        <authorList>
            <person name="Young N.D."/>
            <person name="Nagarajan N."/>
            <person name="Lin S.J."/>
            <person name="Korhonen P.K."/>
            <person name="Jex A.R."/>
            <person name="Hall R.S."/>
            <person name="Safavi-Hemami H."/>
            <person name="Kaewkong W."/>
            <person name="Bertrand D."/>
            <person name="Gao S."/>
            <person name="Seet Q."/>
            <person name="Wongkham S."/>
            <person name="Teh B.T."/>
            <person name="Wongkham C."/>
            <person name="Intapan P.M."/>
            <person name="Maleewong W."/>
            <person name="Yang X."/>
            <person name="Hu M."/>
            <person name="Wang Z."/>
            <person name="Hofmann A."/>
            <person name="Sternberg P.W."/>
            <person name="Tan P."/>
            <person name="Wang J."/>
            <person name="Gasser R.B."/>
        </authorList>
    </citation>
    <scope>NUCLEOTIDE SEQUENCE [LARGE SCALE GENOMIC DNA]</scope>
</reference>
<evidence type="ECO:0000256" key="7">
    <source>
        <dbReference type="SAM" id="Phobius"/>
    </source>
</evidence>
<proteinExistence type="inferred from homology"/>
<evidence type="ECO:0000256" key="5">
    <source>
        <dbReference type="ARBA" id="ARBA00023186"/>
    </source>
</evidence>
<name>A0A074ZXF3_OPIVI</name>
<dbReference type="InterPro" id="IPR044632">
    <property type="entry name" value="DNAJC25-like"/>
</dbReference>
<dbReference type="CTD" id="20327024"/>
<keyword evidence="10" id="KW-1185">Reference proteome</keyword>
<dbReference type="PANTHER" id="PTHR44176">
    <property type="entry name" value="DNAJ HOMOLOG SUBFAMILY C MEMBER 25"/>
    <property type="match status" value="1"/>
</dbReference>
<keyword evidence="2 7" id="KW-0812">Transmembrane</keyword>
<dbReference type="InterPro" id="IPR001623">
    <property type="entry name" value="DnaJ_domain"/>
</dbReference>
<dbReference type="PROSITE" id="PS50076">
    <property type="entry name" value="DNAJ_2"/>
    <property type="match status" value="1"/>
</dbReference>
<dbReference type="PANTHER" id="PTHR44176:SF1">
    <property type="entry name" value="DNAJ HOMOLOG SUBFAMILY C MEMBER 25"/>
    <property type="match status" value="1"/>
</dbReference>
<keyword evidence="3 7" id="KW-1133">Transmembrane helix</keyword>
<comment type="subcellular location">
    <subcellularLocation>
        <location evidence="1">Membrane</location>
        <topology evidence="1">Multi-pass membrane protein</topology>
    </subcellularLocation>
</comment>
<dbReference type="AlphaFoldDB" id="A0A074ZXF3"/>
<feature type="domain" description="J" evidence="8">
    <location>
        <begin position="1"/>
        <end position="64"/>
    </location>
</feature>
<dbReference type="CDD" id="cd06257">
    <property type="entry name" value="DnaJ"/>
    <property type="match status" value="1"/>
</dbReference>